<keyword evidence="1" id="KW-0808">Transferase</keyword>
<evidence type="ECO:0000313" key="3">
    <source>
        <dbReference type="Proteomes" id="UP000002487"/>
    </source>
</evidence>
<dbReference type="GeneID" id="95969555"/>
<dbReference type="Proteomes" id="UP000002487">
    <property type="component" value="Chromosome"/>
</dbReference>
<sequence length="184" mass="19915">MKSKVINYLKSLEKYTALIFYYSIARHLPPSDEPQSLKLSKPIRGFLASKIFDECGVGVNLEKGAYIADGKFIRVGNYSGIGINSLVQRNVSIGNDVMMGRDVIIMTTSHETSDASIPMRYQGGKEVSPVIIGDDVWIGSRVIILPGVRIGTGSIIGAGAVVTRDVEPYSVVGGTPAKIIKKRK</sequence>
<dbReference type="Gene3D" id="2.160.10.10">
    <property type="entry name" value="Hexapeptide repeat proteins"/>
    <property type="match status" value="1"/>
</dbReference>
<dbReference type="Pfam" id="PF00132">
    <property type="entry name" value="Hexapep"/>
    <property type="match status" value="1"/>
</dbReference>
<dbReference type="CDD" id="cd03349">
    <property type="entry name" value="LbH_XAT"/>
    <property type="match status" value="1"/>
</dbReference>
<dbReference type="HOGENOM" id="CLU_051638_7_3_2"/>
<proteinExistence type="predicted"/>
<dbReference type="PANTHER" id="PTHR23416">
    <property type="entry name" value="SIALIC ACID SYNTHASE-RELATED"/>
    <property type="match status" value="1"/>
</dbReference>
<gene>
    <name evidence="2" type="ordered locus">MA_2174</name>
</gene>
<dbReference type="InterPro" id="IPR018357">
    <property type="entry name" value="Hexapep_transf_CS"/>
</dbReference>
<name>Q8TNV4_METAC</name>
<evidence type="ECO:0000313" key="2">
    <source>
        <dbReference type="EMBL" id="AAM05571.1"/>
    </source>
</evidence>
<dbReference type="RefSeq" id="WP_011022159.1">
    <property type="nucleotide sequence ID" value="NC_003552.1"/>
</dbReference>
<dbReference type="AlphaFoldDB" id="Q8TNV4"/>
<dbReference type="PhylomeDB" id="Q8TNV4"/>
<dbReference type="InterPro" id="IPR011004">
    <property type="entry name" value="Trimer_LpxA-like_sf"/>
</dbReference>
<protein>
    <submittedName>
        <fullName evidence="2">Galactoside O-acetyltransferase</fullName>
    </submittedName>
</protein>
<dbReference type="EnsemblBacteria" id="AAM05571">
    <property type="protein sequence ID" value="AAM05571"/>
    <property type="gene ID" value="MA_2174"/>
</dbReference>
<organism evidence="2 3">
    <name type="scientific">Methanosarcina acetivorans (strain ATCC 35395 / DSM 2834 / JCM 12185 / C2A)</name>
    <dbReference type="NCBI Taxonomy" id="188937"/>
    <lineage>
        <taxon>Archaea</taxon>
        <taxon>Methanobacteriati</taxon>
        <taxon>Methanobacteriota</taxon>
        <taxon>Stenosarchaea group</taxon>
        <taxon>Methanomicrobia</taxon>
        <taxon>Methanosarcinales</taxon>
        <taxon>Methanosarcinaceae</taxon>
        <taxon>Methanosarcina</taxon>
    </lineage>
</organism>
<keyword evidence="3" id="KW-1185">Reference proteome</keyword>
<dbReference type="InterPro" id="IPR051159">
    <property type="entry name" value="Hexapeptide_acetyltransf"/>
</dbReference>
<evidence type="ECO:0000256" key="1">
    <source>
        <dbReference type="ARBA" id="ARBA00022679"/>
    </source>
</evidence>
<dbReference type="InParanoid" id="Q8TNV4"/>
<dbReference type="SUPFAM" id="SSF51161">
    <property type="entry name" value="Trimeric LpxA-like enzymes"/>
    <property type="match status" value="1"/>
</dbReference>
<dbReference type="KEGG" id="mac:MA_2174"/>
<accession>Q8TNV4</accession>
<reference evidence="2 3" key="1">
    <citation type="journal article" date="2002" name="Genome Res.">
        <title>The genome of Methanosarcina acetivorans reveals extensive metabolic and physiological diversity.</title>
        <authorList>
            <person name="Galagan J.E."/>
            <person name="Nusbaum C."/>
            <person name="Roy A."/>
            <person name="Endrizzi M.G."/>
            <person name="Macdonald P."/>
            <person name="FitzHugh W."/>
            <person name="Calvo S."/>
            <person name="Engels R."/>
            <person name="Smirnov S."/>
            <person name="Atnoor D."/>
            <person name="Brown A."/>
            <person name="Allen N."/>
            <person name="Naylor J."/>
            <person name="Stange-Thomann N."/>
            <person name="DeArellano K."/>
            <person name="Johnson R."/>
            <person name="Linton L."/>
            <person name="McEwan P."/>
            <person name="McKernan K."/>
            <person name="Talamas J."/>
            <person name="Tirrell A."/>
            <person name="Ye W."/>
            <person name="Zimmer A."/>
            <person name="Barber R.D."/>
            <person name="Cann I."/>
            <person name="Graham D.E."/>
            <person name="Grahame D.A."/>
            <person name="Guss A."/>
            <person name="Hedderich R."/>
            <person name="Ingram-Smith C."/>
            <person name="Kuettner C.H."/>
            <person name="Krzycki J.A."/>
            <person name="Leigh J.A."/>
            <person name="Li W."/>
            <person name="Liu J."/>
            <person name="Mukhopadhyay B."/>
            <person name="Reeve J.N."/>
            <person name="Smith K."/>
            <person name="Springer T.A."/>
            <person name="Umayam L.A."/>
            <person name="White O."/>
            <person name="White R.H."/>
            <person name="de Macario E.C."/>
            <person name="Ferry J.G."/>
            <person name="Jarrell K.F."/>
            <person name="Jing H."/>
            <person name="Macario A.J.L."/>
            <person name="Paulsen I."/>
            <person name="Pritchett M."/>
            <person name="Sowers K.R."/>
            <person name="Swanson R.V."/>
            <person name="Zinder S.H."/>
            <person name="Lander E."/>
            <person name="Metcalf W.W."/>
            <person name="Birren B."/>
        </authorList>
    </citation>
    <scope>NUCLEOTIDE SEQUENCE [LARGE SCALE GENOMIC DNA]</scope>
    <source>
        <strain evidence="3">ATCC 35395 / DSM 2834 / JCM 12185 / C2A</strain>
    </source>
</reference>
<dbReference type="InterPro" id="IPR001451">
    <property type="entry name" value="Hexapep"/>
</dbReference>
<dbReference type="EMBL" id="AE010299">
    <property type="protein sequence ID" value="AAM05571.1"/>
    <property type="molecule type" value="Genomic_DNA"/>
</dbReference>
<dbReference type="STRING" id="188937.MA_2174"/>
<dbReference type="GO" id="GO:0016407">
    <property type="term" value="F:acetyltransferase activity"/>
    <property type="evidence" value="ECO:0000318"/>
    <property type="project" value="GO_Central"/>
</dbReference>
<dbReference type="PROSITE" id="PS00101">
    <property type="entry name" value="HEXAPEP_TRANSFERASES"/>
    <property type="match status" value="1"/>
</dbReference>